<comment type="pathway">
    <text evidence="1">Lipid metabolism.</text>
</comment>
<keyword evidence="6" id="KW-0472">Membrane</keyword>
<dbReference type="GO" id="GO:0016746">
    <property type="term" value="F:acyltransferase activity"/>
    <property type="evidence" value="ECO:0007669"/>
    <property type="project" value="UniProtKB-KW"/>
</dbReference>
<evidence type="ECO:0000256" key="5">
    <source>
        <dbReference type="ARBA" id="ARBA00023315"/>
    </source>
</evidence>
<keyword evidence="9" id="KW-1185">Reference proteome</keyword>
<keyword evidence="4" id="KW-0443">Lipid metabolism</keyword>
<evidence type="ECO:0000256" key="4">
    <source>
        <dbReference type="ARBA" id="ARBA00023098"/>
    </source>
</evidence>
<dbReference type="CDD" id="cd07989">
    <property type="entry name" value="LPLAT_AGPAT-like"/>
    <property type="match status" value="1"/>
</dbReference>
<accession>A0ABW0EG42</accession>
<proteinExistence type="predicted"/>
<feature type="transmembrane region" description="Helical" evidence="6">
    <location>
        <begin position="42"/>
        <end position="65"/>
    </location>
</feature>
<gene>
    <name evidence="8" type="ORF">ACFPIB_16530</name>
</gene>
<evidence type="ECO:0000256" key="1">
    <source>
        <dbReference type="ARBA" id="ARBA00005189"/>
    </source>
</evidence>
<dbReference type="Pfam" id="PF01553">
    <property type="entry name" value="Acyltransferase"/>
    <property type="match status" value="1"/>
</dbReference>
<evidence type="ECO:0000313" key="8">
    <source>
        <dbReference type="EMBL" id="MFC5272223.1"/>
    </source>
</evidence>
<evidence type="ECO:0000256" key="3">
    <source>
        <dbReference type="ARBA" id="ARBA00022679"/>
    </source>
</evidence>
<reference evidence="9" key="1">
    <citation type="journal article" date="2019" name="Int. J. Syst. Evol. Microbiol.">
        <title>The Global Catalogue of Microorganisms (GCM) 10K type strain sequencing project: providing services to taxonomists for standard genome sequencing and annotation.</title>
        <authorList>
            <consortium name="The Broad Institute Genomics Platform"/>
            <consortium name="The Broad Institute Genome Sequencing Center for Infectious Disease"/>
            <person name="Wu L."/>
            <person name="Ma J."/>
        </authorList>
    </citation>
    <scope>NUCLEOTIDE SEQUENCE [LARGE SCALE GENOMIC DNA]</scope>
    <source>
        <strain evidence="9">KACC 12602</strain>
    </source>
</reference>
<name>A0ABW0EG42_9BACT</name>
<dbReference type="EMBL" id="JBHSKT010000013">
    <property type="protein sequence ID" value="MFC5272223.1"/>
    <property type="molecule type" value="Genomic_DNA"/>
</dbReference>
<keyword evidence="3" id="KW-0808">Transferase</keyword>
<keyword evidence="6" id="KW-0812">Transmembrane</keyword>
<dbReference type="SUPFAM" id="SSF69593">
    <property type="entry name" value="Glycerol-3-phosphate (1)-acyltransferase"/>
    <property type="match status" value="1"/>
</dbReference>
<evidence type="ECO:0000256" key="6">
    <source>
        <dbReference type="SAM" id="Phobius"/>
    </source>
</evidence>
<dbReference type="RefSeq" id="WP_378018582.1">
    <property type="nucleotide sequence ID" value="NZ_JBHSKT010000013.1"/>
</dbReference>
<comment type="caution">
    <text evidence="8">The sequence shown here is derived from an EMBL/GenBank/DDBJ whole genome shotgun (WGS) entry which is preliminary data.</text>
</comment>
<protein>
    <submittedName>
        <fullName evidence="8">Lysophospholipid acyltransferase family protein</fullName>
    </submittedName>
</protein>
<dbReference type="PANTHER" id="PTHR10434">
    <property type="entry name" value="1-ACYL-SN-GLYCEROL-3-PHOSPHATE ACYLTRANSFERASE"/>
    <property type="match status" value="1"/>
</dbReference>
<organism evidence="8 9">
    <name type="scientific">Adhaeribacter terreus</name>
    <dbReference type="NCBI Taxonomy" id="529703"/>
    <lineage>
        <taxon>Bacteria</taxon>
        <taxon>Pseudomonadati</taxon>
        <taxon>Bacteroidota</taxon>
        <taxon>Cytophagia</taxon>
        <taxon>Cytophagales</taxon>
        <taxon>Hymenobacteraceae</taxon>
        <taxon>Adhaeribacter</taxon>
    </lineage>
</organism>
<sequence>MKTSTFQSGKTNNADGIALENPNLFVNLGLMRGLKKFGYNLYRAWCVFSFLLPFIILLPFFRLFILRKEWYKYAGLLNRFWSWLQLRMYGVRVEVVRKGNYNPETQYIYAPNHSSYIDIPLLLSTVPGFLNFVGKASLTRVPLWGPIFKALYISVDRDSRMSRAKTYLYSNKTLDEGRSLVIFPEGKIPDENVGKELAEFKDGPFRLAIERKIPLVPVTMPFNHIFLPDAKGQFIVNRHPLKIVFHEPIDTTNMTLADLDALKEKVYHIIKTEFVTDIHEDRHKHHPESGPLSAA</sequence>
<keyword evidence="5 8" id="KW-0012">Acyltransferase</keyword>
<dbReference type="SMART" id="SM00563">
    <property type="entry name" value="PlsC"/>
    <property type="match status" value="1"/>
</dbReference>
<evidence type="ECO:0000259" key="7">
    <source>
        <dbReference type="SMART" id="SM00563"/>
    </source>
</evidence>
<dbReference type="InterPro" id="IPR002123">
    <property type="entry name" value="Plipid/glycerol_acylTrfase"/>
</dbReference>
<keyword evidence="6" id="KW-1133">Transmembrane helix</keyword>
<keyword evidence="2" id="KW-0444">Lipid biosynthesis</keyword>
<evidence type="ECO:0000256" key="2">
    <source>
        <dbReference type="ARBA" id="ARBA00022516"/>
    </source>
</evidence>
<dbReference type="Proteomes" id="UP001596161">
    <property type="component" value="Unassembled WGS sequence"/>
</dbReference>
<evidence type="ECO:0000313" key="9">
    <source>
        <dbReference type="Proteomes" id="UP001596161"/>
    </source>
</evidence>
<feature type="domain" description="Phospholipid/glycerol acyltransferase" evidence="7">
    <location>
        <begin position="107"/>
        <end position="223"/>
    </location>
</feature>
<dbReference type="PANTHER" id="PTHR10434:SF64">
    <property type="entry name" value="1-ACYL-SN-GLYCEROL-3-PHOSPHATE ACYLTRANSFERASE-RELATED"/>
    <property type="match status" value="1"/>
</dbReference>